<feature type="transmembrane region" description="Helical" evidence="6">
    <location>
        <begin position="60"/>
        <end position="84"/>
    </location>
</feature>
<feature type="transmembrane region" description="Helical" evidence="6">
    <location>
        <begin position="163"/>
        <end position="183"/>
    </location>
</feature>
<evidence type="ECO:0000256" key="3">
    <source>
        <dbReference type="ARBA" id="ARBA00022692"/>
    </source>
</evidence>
<evidence type="ECO:0000256" key="5">
    <source>
        <dbReference type="ARBA" id="ARBA00023136"/>
    </source>
</evidence>
<gene>
    <name evidence="8" type="ORF">D5F01_LYC16892</name>
</gene>
<dbReference type="GO" id="GO:0005886">
    <property type="term" value="C:plasma membrane"/>
    <property type="evidence" value="ECO:0007669"/>
    <property type="project" value="TreeGrafter"/>
</dbReference>
<evidence type="ECO:0000313" key="9">
    <source>
        <dbReference type="Proteomes" id="UP000424527"/>
    </source>
</evidence>
<evidence type="ECO:0000259" key="7">
    <source>
        <dbReference type="Pfam" id="PF10277"/>
    </source>
</evidence>
<organism evidence="8 9">
    <name type="scientific">Larimichthys crocea</name>
    <name type="common">Large yellow croaker</name>
    <name type="synonym">Pseudosciaena crocea</name>
    <dbReference type="NCBI Taxonomy" id="215358"/>
    <lineage>
        <taxon>Eukaryota</taxon>
        <taxon>Metazoa</taxon>
        <taxon>Chordata</taxon>
        <taxon>Craniata</taxon>
        <taxon>Vertebrata</taxon>
        <taxon>Euteleostomi</taxon>
        <taxon>Actinopterygii</taxon>
        <taxon>Neopterygii</taxon>
        <taxon>Teleostei</taxon>
        <taxon>Neoteleostei</taxon>
        <taxon>Acanthomorphata</taxon>
        <taxon>Eupercaria</taxon>
        <taxon>Sciaenidae</taxon>
        <taxon>Larimichthys</taxon>
    </lineage>
</organism>
<name>A0A6G0I1T0_LARCR</name>
<evidence type="ECO:0000256" key="2">
    <source>
        <dbReference type="ARBA" id="ARBA00006565"/>
    </source>
</evidence>
<dbReference type="InterPro" id="IPR050911">
    <property type="entry name" value="DRAM/TMEM150_Autophagy_Mod"/>
</dbReference>
<keyword evidence="9" id="KW-1185">Reference proteome</keyword>
<dbReference type="GO" id="GO:0012505">
    <property type="term" value="C:endomembrane system"/>
    <property type="evidence" value="ECO:0007669"/>
    <property type="project" value="UniProtKB-SubCell"/>
</dbReference>
<keyword evidence="5 6" id="KW-0472">Membrane</keyword>
<keyword evidence="3 6" id="KW-0812">Transmembrane</keyword>
<feature type="transmembrane region" description="Helical" evidence="6">
    <location>
        <begin position="195"/>
        <end position="212"/>
    </location>
</feature>
<evidence type="ECO:0000256" key="6">
    <source>
        <dbReference type="SAM" id="Phobius"/>
    </source>
</evidence>
<feature type="transmembrane region" description="Helical" evidence="6">
    <location>
        <begin position="7"/>
        <end position="29"/>
    </location>
</feature>
<dbReference type="EMBL" id="REGW02000016">
    <property type="protein sequence ID" value="KAE8285439.1"/>
    <property type="molecule type" value="Genomic_DNA"/>
</dbReference>
<sequence>MLNFSPWALLPPVYSAGTAAGLWLVYFMAVSDEKVVPLSSTSWRRNGSFYPPYISIAGNYPPASCIFSEVMTIAAFLGFIVAVLRYLQLKPRIHKAWLNVGSLLAFSAACFGMTLVGNFQLFNDEIIHNFGTFMTFGLGTLFCWVQSYITLRVDIKNEGRKAGVLRFLLSGSITLCMILYFSLMGQGSHMHASRCQWALVMFFLIFISTFAIEFRHSRFNAACTDGAAGPLNVSEAFSEVTRYQPDQM</sequence>
<dbReference type="InterPro" id="IPR019402">
    <property type="entry name" value="CWH43_N"/>
</dbReference>
<feature type="transmembrane region" description="Helical" evidence="6">
    <location>
        <begin position="96"/>
        <end position="120"/>
    </location>
</feature>
<dbReference type="PANTHER" id="PTHR21324">
    <property type="entry name" value="FASTING-INDUCIBLE INTEGRAL MEMBRANE PROTEIN TM6P1-RELATED"/>
    <property type="match status" value="1"/>
</dbReference>
<proteinExistence type="inferred from homology"/>
<dbReference type="PANTHER" id="PTHR21324:SF7">
    <property type="entry name" value="TRANSMEMBRANE PROTEIN 150C"/>
    <property type="match status" value="1"/>
</dbReference>
<reference evidence="8 9" key="1">
    <citation type="submission" date="2019-07" db="EMBL/GenBank/DDBJ databases">
        <title>Chromosome genome assembly for large yellow croaker.</title>
        <authorList>
            <person name="Xiao S."/>
        </authorList>
    </citation>
    <scope>NUCLEOTIDE SEQUENCE [LARGE SCALE GENOMIC DNA]</scope>
    <source>
        <strain evidence="8">JMULYC20181020</strain>
        <tissue evidence="8">Muscle</tissue>
    </source>
</reference>
<evidence type="ECO:0000256" key="4">
    <source>
        <dbReference type="ARBA" id="ARBA00022989"/>
    </source>
</evidence>
<evidence type="ECO:0000256" key="1">
    <source>
        <dbReference type="ARBA" id="ARBA00004127"/>
    </source>
</evidence>
<evidence type="ECO:0000313" key="8">
    <source>
        <dbReference type="EMBL" id="KAE8285439.1"/>
    </source>
</evidence>
<protein>
    <submittedName>
        <fullName evidence="8">Transmembrane protein 150C</fullName>
    </submittedName>
</protein>
<accession>A0A6G0I1T0</accession>
<dbReference type="Pfam" id="PF10277">
    <property type="entry name" value="Frag1"/>
    <property type="match status" value="1"/>
</dbReference>
<feature type="domain" description="CWH43-like N-terminal" evidence="7">
    <location>
        <begin position="6"/>
        <end position="216"/>
    </location>
</feature>
<comment type="caution">
    <text evidence="8">The sequence shown here is derived from an EMBL/GenBank/DDBJ whole genome shotgun (WGS) entry which is preliminary data.</text>
</comment>
<comment type="similarity">
    <text evidence="2">Belongs to the DRAM/TMEM150 family.</text>
</comment>
<keyword evidence="4 6" id="KW-1133">Transmembrane helix</keyword>
<dbReference type="Proteomes" id="UP000424527">
    <property type="component" value="Unassembled WGS sequence"/>
</dbReference>
<dbReference type="AlphaFoldDB" id="A0A6G0I1T0"/>
<feature type="transmembrane region" description="Helical" evidence="6">
    <location>
        <begin position="126"/>
        <end position="151"/>
    </location>
</feature>
<comment type="subcellular location">
    <subcellularLocation>
        <location evidence="1">Endomembrane system</location>
        <topology evidence="1">Multi-pass membrane protein</topology>
    </subcellularLocation>
</comment>